<comment type="caution">
    <text evidence="1">The sequence shown here is derived from an EMBL/GenBank/DDBJ whole genome shotgun (WGS) entry which is preliminary data.</text>
</comment>
<dbReference type="InterPro" id="IPR036909">
    <property type="entry name" value="Cyt_c-like_dom_sf"/>
</dbReference>
<dbReference type="SUPFAM" id="SSF46626">
    <property type="entry name" value="Cytochrome c"/>
    <property type="match status" value="1"/>
</dbReference>
<dbReference type="Proteomes" id="UP001250656">
    <property type="component" value="Unassembled WGS sequence"/>
</dbReference>
<evidence type="ECO:0008006" key="3">
    <source>
        <dbReference type="Google" id="ProtNLM"/>
    </source>
</evidence>
<evidence type="ECO:0000313" key="2">
    <source>
        <dbReference type="Proteomes" id="UP001250656"/>
    </source>
</evidence>
<sequence length="119" mass="12755">MKKAIPLVILIGVLFVSCSNDSESDLMDPDPDGPISYEANIKQIIGNNCLGCHSAPPVNGAPFALTTYDQVRNSTENGNLLAAIKRQTGESAAMPPAGRLPQSTIDLIEQWADEGFLER</sequence>
<dbReference type="RefSeq" id="WP_314014055.1">
    <property type="nucleotide sequence ID" value="NZ_JAVTTP010000001.1"/>
</dbReference>
<accession>A0ABU3L5Z8</accession>
<reference evidence="1 2" key="1">
    <citation type="submission" date="2023-09" db="EMBL/GenBank/DDBJ databases">
        <title>Novel taxa isolated from Blanes Bay.</title>
        <authorList>
            <person name="Rey-Velasco X."/>
            <person name="Lucena T."/>
        </authorList>
    </citation>
    <scope>NUCLEOTIDE SEQUENCE [LARGE SCALE GENOMIC DNA]</scope>
    <source>
        <strain evidence="1 2">S334</strain>
    </source>
</reference>
<dbReference type="EMBL" id="JAVTTP010000001">
    <property type="protein sequence ID" value="MDT7828639.1"/>
    <property type="molecule type" value="Genomic_DNA"/>
</dbReference>
<organism evidence="1 2">
    <name type="scientific">Pricia mediterranea</name>
    <dbReference type="NCBI Taxonomy" id="3076079"/>
    <lineage>
        <taxon>Bacteria</taxon>
        <taxon>Pseudomonadati</taxon>
        <taxon>Bacteroidota</taxon>
        <taxon>Flavobacteriia</taxon>
        <taxon>Flavobacteriales</taxon>
        <taxon>Flavobacteriaceae</taxon>
        <taxon>Pricia</taxon>
    </lineage>
</organism>
<proteinExistence type="predicted"/>
<protein>
    <recommendedName>
        <fullName evidence="3">Cytochrome c domain-containing protein</fullName>
    </recommendedName>
</protein>
<evidence type="ECO:0000313" key="1">
    <source>
        <dbReference type="EMBL" id="MDT7828639.1"/>
    </source>
</evidence>
<name>A0ABU3L5Z8_9FLAO</name>
<dbReference type="PROSITE" id="PS51257">
    <property type="entry name" value="PROKAR_LIPOPROTEIN"/>
    <property type="match status" value="1"/>
</dbReference>
<keyword evidence="2" id="KW-1185">Reference proteome</keyword>
<gene>
    <name evidence="1" type="ORF">RQM65_08180</name>
</gene>